<name>A0ABS8YKI9_9BACL</name>
<dbReference type="RefSeq" id="WP_233697563.1">
    <property type="nucleotide sequence ID" value="NZ_JAJNBZ010000013.1"/>
</dbReference>
<dbReference type="SMART" id="SM00860">
    <property type="entry name" value="SMI1_KNR4"/>
    <property type="match status" value="1"/>
</dbReference>
<gene>
    <name evidence="2" type="ORF">LQV63_16795</name>
</gene>
<protein>
    <submittedName>
        <fullName evidence="2">SMI1/KNR4 family protein</fullName>
    </submittedName>
</protein>
<evidence type="ECO:0000313" key="2">
    <source>
        <dbReference type="EMBL" id="MCE5170963.1"/>
    </source>
</evidence>
<dbReference type="Proteomes" id="UP001199916">
    <property type="component" value="Unassembled WGS sequence"/>
</dbReference>
<dbReference type="Gene3D" id="3.40.1580.10">
    <property type="entry name" value="SMI1/KNR4-like"/>
    <property type="match status" value="1"/>
</dbReference>
<dbReference type="InterPro" id="IPR037883">
    <property type="entry name" value="Knr4/Smi1-like_sf"/>
</dbReference>
<organism evidence="2 3">
    <name type="scientific">Paenibacillus profundus</name>
    <dbReference type="NCBI Taxonomy" id="1173085"/>
    <lineage>
        <taxon>Bacteria</taxon>
        <taxon>Bacillati</taxon>
        <taxon>Bacillota</taxon>
        <taxon>Bacilli</taxon>
        <taxon>Bacillales</taxon>
        <taxon>Paenibacillaceae</taxon>
        <taxon>Paenibacillus</taxon>
    </lineage>
</organism>
<dbReference type="Pfam" id="PF09346">
    <property type="entry name" value="SMI1_KNR4"/>
    <property type="match status" value="1"/>
</dbReference>
<reference evidence="2 3" key="1">
    <citation type="submission" date="2021-11" db="EMBL/GenBank/DDBJ databases">
        <title>Draft genome sequence of Paenibacillus profundus YoMME, a new Gram-positive bacteria with exoelectrogenic properties.</title>
        <authorList>
            <person name="Hubenova Y."/>
            <person name="Hubenova E."/>
            <person name="Manasiev Y."/>
            <person name="Peykov S."/>
            <person name="Mitov M."/>
        </authorList>
    </citation>
    <scope>NUCLEOTIDE SEQUENCE [LARGE SCALE GENOMIC DNA]</scope>
    <source>
        <strain evidence="2 3">YoMME</strain>
    </source>
</reference>
<evidence type="ECO:0000313" key="3">
    <source>
        <dbReference type="Proteomes" id="UP001199916"/>
    </source>
</evidence>
<feature type="domain" description="Knr4/Smi1-like" evidence="1">
    <location>
        <begin position="34"/>
        <end position="162"/>
    </location>
</feature>
<sequence>MEQVMQAWVERWGALMKRLEQQGARVHPLEVQPPATEAELVEVEERIGIPIPSVFRTLLQQGTKEVGMYWSLPNEAMLPDELEYTPSGDFGWSLRQLDWPYFGGDEDDPDERRYLQFHTAGNGDALLIGLDDGAADPSVWYWSHEEGEFDLMAPSFTEYVERVTSLGCIGADCGQHRQFCSEGGLDLGCSTAQIWSTWLDVFLTLTLEQSAASLESLLAYASMHGAEEQAVKDAFARFDRTAVFDALQSRVEHAQQSDHKQAWSEVIVHVSAAEAADWARSLWHGNEAVPGWIRDYLTAHCLPEEEGLPLVIREVESEEADGSVHPYTALHRLRHFRSSAIISWMKPHVAFPIGGWDSLLAVSQPSAEELIVWLNGSDAERQTALHAVCHMMKQQIVPVTRIDAAEWEQVLSEWRDKEILRNNKRVFDEVISKLDDWHAS</sequence>
<keyword evidence="3" id="KW-1185">Reference proteome</keyword>
<comment type="caution">
    <text evidence="2">The sequence shown here is derived from an EMBL/GenBank/DDBJ whole genome shotgun (WGS) entry which is preliminary data.</text>
</comment>
<dbReference type="EMBL" id="JAJNBZ010000013">
    <property type="protein sequence ID" value="MCE5170963.1"/>
    <property type="molecule type" value="Genomic_DNA"/>
</dbReference>
<dbReference type="SUPFAM" id="SSF160631">
    <property type="entry name" value="SMI1/KNR4-like"/>
    <property type="match status" value="1"/>
</dbReference>
<proteinExistence type="predicted"/>
<evidence type="ECO:0000259" key="1">
    <source>
        <dbReference type="SMART" id="SM00860"/>
    </source>
</evidence>
<dbReference type="InterPro" id="IPR018958">
    <property type="entry name" value="Knr4/Smi1-like_dom"/>
</dbReference>
<accession>A0ABS8YKI9</accession>